<dbReference type="PIRSF" id="PIRSF002741">
    <property type="entry name" value="MppA"/>
    <property type="match status" value="1"/>
</dbReference>
<comment type="similarity">
    <text evidence="1">Belongs to the bacterial solute-binding protein 5 family.</text>
</comment>
<accession>A0A381NRM0</accession>
<dbReference type="InterPro" id="IPR039424">
    <property type="entry name" value="SBP_5"/>
</dbReference>
<dbReference type="GO" id="GO:1904680">
    <property type="term" value="F:peptide transmembrane transporter activity"/>
    <property type="evidence" value="ECO:0007669"/>
    <property type="project" value="TreeGrafter"/>
</dbReference>
<feature type="region of interest" description="Disordered" evidence="4">
    <location>
        <begin position="35"/>
        <end position="54"/>
    </location>
</feature>
<dbReference type="GO" id="GO:0015833">
    <property type="term" value="P:peptide transport"/>
    <property type="evidence" value="ECO:0007669"/>
    <property type="project" value="TreeGrafter"/>
</dbReference>
<evidence type="ECO:0000256" key="4">
    <source>
        <dbReference type="SAM" id="MobiDB-lite"/>
    </source>
</evidence>
<dbReference type="CDD" id="cd00995">
    <property type="entry name" value="PBP2_NikA_DppA_OppA_like"/>
    <property type="match status" value="1"/>
</dbReference>
<name>A0A381NRM0_9ZZZZ</name>
<dbReference type="PANTHER" id="PTHR30290:SF9">
    <property type="entry name" value="OLIGOPEPTIDE-BINDING PROTEIN APPA"/>
    <property type="match status" value="1"/>
</dbReference>
<dbReference type="SUPFAM" id="SSF53850">
    <property type="entry name" value="Periplasmic binding protein-like II"/>
    <property type="match status" value="1"/>
</dbReference>
<dbReference type="InterPro" id="IPR000914">
    <property type="entry name" value="SBP_5_dom"/>
</dbReference>
<sequence length="581" mass="64273">MSPTRYTKAGFRFIAIGLMLCTLLVFAGCGSDPAPEKSEPAKAPAAKAPAAKAPAAKAPAAKKSLFEIADANIDPDRSRVPAGKLTIGVHVTVSPDWMNPQTVTSSLMPYELMWKVQDSMLKPSEQSVFTYALAESFDMTDDFMSVEMRLRDGVTFHDGSLITSDDVIFSYENYHGANAAFLHDKTKTVEAVDERTVRLTFNSPFPDFIFYYATPASGAGIIIPKDYYLSLGSDNASRDEGYVAAPIGAGPYKFAGQEAGVQVEFEAYEDYWRKVPHVKTLISRGIRELPVRVAALKTGEADIVYFVTGELLQSVIDDPNLGYDPNNSAPFWLMFPDRNDPESPFNDARVRKAISLAMDRDWLSEQETLGMAVPTGNFIPYSWPGASQRDPDKYDVAEAKRLMAESGYEDGFEIDWFTPFPAVESLSLRIMDQLAEIGIKAEMQVMERPIYYEKLRSGLEDDKMSHKGFPGRQIVMSISVLAGSAAGYIDTFATCDGNNSLICDDRIEALWSKYQEVYDPAERTKLMLEAQDILHEEHMMIPIYINAFTMGVGSNIAGSASDYTSVKMSVLAGPNEDFKLK</sequence>
<evidence type="ECO:0000256" key="1">
    <source>
        <dbReference type="ARBA" id="ARBA00005695"/>
    </source>
</evidence>
<dbReference type="GO" id="GO:0043190">
    <property type="term" value="C:ATP-binding cassette (ABC) transporter complex"/>
    <property type="evidence" value="ECO:0007669"/>
    <property type="project" value="InterPro"/>
</dbReference>
<dbReference type="Pfam" id="PF00496">
    <property type="entry name" value="SBP_bac_5"/>
    <property type="match status" value="1"/>
</dbReference>
<dbReference type="Gene3D" id="3.10.105.10">
    <property type="entry name" value="Dipeptide-binding Protein, Domain 3"/>
    <property type="match status" value="1"/>
</dbReference>
<evidence type="ECO:0000256" key="2">
    <source>
        <dbReference type="ARBA" id="ARBA00022448"/>
    </source>
</evidence>
<proteinExistence type="inferred from homology"/>
<keyword evidence="3" id="KW-0732">Signal</keyword>
<evidence type="ECO:0000256" key="3">
    <source>
        <dbReference type="ARBA" id="ARBA00022729"/>
    </source>
</evidence>
<evidence type="ECO:0000259" key="5">
    <source>
        <dbReference type="Pfam" id="PF00496"/>
    </source>
</evidence>
<evidence type="ECO:0000313" key="6">
    <source>
        <dbReference type="EMBL" id="SUZ57200.1"/>
    </source>
</evidence>
<keyword evidence="2" id="KW-0813">Transport</keyword>
<dbReference type="GO" id="GO:0042597">
    <property type="term" value="C:periplasmic space"/>
    <property type="evidence" value="ECO:0007669"/>
    <property type="project" value="UniProtKB-ARBA"/>
</dbReference>
<dbReference type="InterPro" id="IPR030678">
    <property type="entry name" value="Peptide/Ni-bd"/>
</dbReference>
<gene>
    <name evidence="6" type="ORF">METZ01_LOCUS10054</name>
</gene>
<feature type="domain" description="Solute-binding protein family 5" evidence="5">
    <location>
        <begin position="131"/>
        <end position="454"/>
    </location>
</feature>
<dbReference type="EMBL" id="UINC01000548">
    <property type="protein sequence ID" value="SUZ57200.1"/>
    <property type="molecule type" value="Genomic_DNA"/>
</dbReference>
<dbReference type="PANTHER" id="PTHR30290">
    <property type="entry name" value="PERIPLASMIC BINDING COMPONENT OF ABC TRANSPORTER"/>
    <property type="match status" value="1"/>
</dbReference>
<feature type="compositionally biased region" description="Low complexity" evidence="4">
    <location>
        <begin position="41"/>
        <end position="54"/>
    </location>
</feature>
<reference evidence="6" key="1">
    <citation type="submission" date="2018-05" db="EMBL/GenBank/DDBJ databases">
        <authorList>
            <person name="Lanie J.A."/>
            <person name="Ng W.-L."/>
            <person name="Kazmierczak K.M."/>
            <person name="Andrzejewski T.M."/>
            <person name="Davidsen T.M."/>
            <person name="Wayne K.J."/>
            <person name="Tettelin H."/>
            <person name="Glass J.I."/>
            <person name="Rusch D."/>
            <person name="Podicherti R."/>
            <person name="Tsui H.-C.T."/>
            <person name="Winkler M.E."/>
        </authorList>
    </citation>
    <scope>NUCLEOTIDE SEQUENCE</scope>
</reference>
<dbReference type="PROSITE" id="PS51257">
    <property type="entry name" value="PROKAR_LIPOPROTEIN"/>
    <property type="match status" value="1"/>
</dbReference>
<dbReference type="Gene3D" id="3.40.190.10">
    <property type="entry name" value="Periplasmic binding protein-like II"/>
    <property type="match status" value="1"/>
</dbReference>
<dbReference type="AlphaFoldDB" id="A0A381NRM0"/>
<protein>
    <recommendedName>
        <fullName evidence="5">Solute-binding protein family 5 domain-containing protein</fullName>
    </recommendedName>
</protein>
<organism evidence="6">
    <name type="scientific">marine metagenome</name>
    <dbReference type="NCBI Taxonomy" id="408172"/>
    <lineage>
        <taxon>unclassified sequences</taxon>
        <taxon>metagenomes</taxon>
        <taxon>ecological metagenomes</taxon>
    </lineage>
</organism>